<dbReference type="InterPro" id="IPR028974">
    <property type="entry name" value="TSP_type-3_rpt"/>
</dbReference>
<dbReference type="GO" id="GO:0005509">
    <property type="term" value="F:calcium ion binding"/>
    <property type="evidence" value="ECO:0007669"/>
    <property type="project" value="InterPro"/>
</dbReference>
<feature type="signal peptide" evidence="6">
    <location>
        <begin position="1"/>
        <end position="22"/>
    </location>
</feature>
<evidence type="ECO:0000256" key="2">
    <source>
        <dbReference type="ARBA" id="ARBA00022525"/>
    </source>
</evidence>
<evidence type="ECO:0000256" key="3">
    <source>
        <dbReference type="ARBA" id="ARBA00022729"/>
    </source>
</evidence>
<name>A0A6S6UHD9_9BACT</name>
<feature type="compositionally biased region" description="Acidic residues" evidence="5">
    <location>
        <begin position="1555"/>
        <end position="1569"/>
    </location>
</feature>
<protein>
    <recommendedName>
        <fullName evidence="7">SLH domain-containing protein</fullName>
    </recommendedName>
</protein>
<feature type="domain" description="SLH" evidence="7">
    <location>
        <begin position="1205"/>
        <end position="1274"/>
    </location>
</feature>
<dbReference type="PANTHER" id="PTHR47635:SF2">
    <property type="entry name" value="LAMG-LIKE JELLYROLL FOLD DOMAIN-CONTAINING PROTEIN"/>
    <property type="match status" value="1"/>
</dbReference>
<evidence type="ECO:0000313" key="8">
    <source>
        <dbReference type="EMBL" id="CAA6826569.1"/>
    </source>
</evidence>
<keyword evidence="2" id="KW-0964">Secreted</keyword>
<reference evidence="8" key="1">
    <citation type="submission" date="2020-01" db="EMBL/GenBank/DDBJ databases">
        <authorList>
            <person name="Meier V. D."/>
            <person name="Meier V D."/>
        </authorList>
    </citation>
    <scope>NUCLEOTIDE SEQUENCE</scope>
    <source>
        <strain evidence="8">HLG_WM_MAG_01</strain>
    </source>
</reference>
<keyword evidence="3 6" id="KW-0732">Signal</keyword>
<feature type="compositionally biased region" description="Acidic residues" evidence="5">
    <location>
        <begin position="1598"/>
        <end position="1612"/>
    </location>
</feature>
<evidence type="ECO:0000256" key="6">
    <source>
        <dbReference type="SAM" id="SignalP"/>
    </source>
</evidence>
<dbReference type="Gene3D" id="4.10.1080.10">
    <property type="entry name" value="TSP type-3 repeat"/>
    <property type="match status" value="1"/>
</dbReference>
<evidence type="ECO:0000256" key="5">
    <source>
        <dbReference type="SAM" id="MobiDB-lite"/>
    </source>
</evidence>
<dbReference type="Gene3D" id="2.60.120.200">
    <property type="match status" value="2"/>
</dbReference>
<dbReference type="EMBL" id="CACVAS010000147">
    <property type="protein sequence ID" value="CAA6826569.1"/>
    <property type="molecule type" value="Genomic_DNA"/>
</dbReference>
<dbReference type="PANTHER" id="PTHR47635">
    <property type="entry name" value="CUB DOMAIN-CONTAINING PROTEIN"/>
    <property type="match status" value="1"/>
</dbReference>
<accession>A0A6S6UHD9</accession>
<evidence type="ECO:0000259" key="7">
    <source>
        <dbReference type="PROSITE" id="PS51272"/>
    </source>
</evidence>
<comment type="subcellular location">
    <subcellularLocation>
        <location evidence="1">Secreted</location>
    </subcellularLocation>
</comment>
<feature type="compositionally biased region" description="Acidic residues" evidence="5">
    <location>
        <begin position="1634"/>
        <end position="1644"/>
    </location>
</feature>
<sequence>MFFKKFFVAGLLIFGLNSYTNANDVIDDYNQDYEEVKDSPWFQTYLLIGEVANAIQLDYEMSGLFHAKDAEKQFAAIIGNPNFELVEIEDFVKQKKISMAEFKLDYQRQLQFVQEAKEDVRAVLKNKQYASNTLTPKLQATYTNLLSSLKSRGQNLLLSLEKMKITATEMEKGHINKIIEGIKSRTSFFNKIKPSSIINARTAVYLKNINKSIAWAGNALAILDIGITGYKVINNEATLKDYSSALASVAVFAGTTTAGGVVIVAEGTRSILENSIKLYSEYFDDGKYFNIAEGEYLNPVQMQQYYSYYSSSYIFESKLDMIKIHNELGSNDINIPLINAYSDSIKSNIKLAKDLKDDDTKGYLSKASFASLFGLSVDAKQINDFEKLLALDMYEYDKNISQVIISKLINDIKVDTHKISADLLDEVNNIGDLSFLHHTSNTEENTQTPPILNITLPQNATIDGYKLNATLGDTVSFQGGITASFLRGCIHDAGDAATYTLWYIDIDGQRKSLPLNFESFNQTFSFAMPSTQITMVNLAYDKNIEDDYYGSGFCGLPTVWESVDTNGTTDSNETVNLSNGLVAHYEFEGNANDSSGNGNDGTEHGGVAYVDGVIGQAGSFDGVDDYVEIAHDSSLNIDTMLTLSVWINIKTLPNSWSPIIHKGGVRIDSPRYSNREYALWLENSNILHLTSAGDNSIQKYYNTDSNIFETNKWFLYTAVIDRNTHKTKIYIDGNLKHMFDDEYSSFNRNTNNLRIAWTEENHNNYSFYNGNLDDLRIYNRALNETEIQELYALKQQDPIDLEEGLVAHYEFEGDANDSSGNGNHGTEYGGVSYVDGVIGQAGSFDGVDDHIEIDSNVGDNEQTLSVSVWAKTSDLSNDWGMIVGREYSGSNVNDVWSIKQHLNSVGVQVLESDSSEYYNEVQINDSWQQLGFIYNGNEKKLKAFKNSKIIYSLDVLQGSLNSDNLLKLFIGTYATKNYYYNGHIDDLRIYNRALSESEIQELYKLGGGTTPTTTIQTINLLNENYLDGTVIGNAFTKEWTFNKELTDLSINILENTYQNTITVDDFIKEGNTLKINLTPNTTNAINKLTLQFKNSNGEIVKVSGSDTFWSLTKINHAPRLADGQLTRLVGDSSAYLEIETYDSDGDVVTLSVEDSAGGSVSLNGNRLSASFSDGQVAHTIKIGLNDGKETVVKEFRVIDFSQNSIENYYVDVASSSEYFDAIAFGTLKGVVEGQVNSDDETQRIFRPDDNVSLAEALKIVIKAEQKAGLIELKTAEYYRSTFPTWAMPYYTFAVDTGALKSEMGNLAYIYPSRESIAQLIVKTLDLEAKVYHLDSNVSFVDEVDFSDDVMLHYAKVAKAFGLFMTVTHANPQQSISRAELTQVIQRIFMIPHATLNVSPQSIEYGETLTATLSNVQADAINASIHTLYNAVDTLGVTYFANGVEVSSPIDSHNLPITLKTLYAVLDNDGVKNIVSSAINMSYTDADNDGLQDTVDQWVSDIRYAFDENNNGIPDILDDIYNLASNTASGTTVLDSYTVNIADIIRDGGWFAPDLDDDGVSDNNDPDIDGDGVVNAADAFPRDASEWLDTDNDGTGNNADDDDDGDGVLDNNDDLPLNKNESVDTDHDGTGNNADTDDDNDGISDADERKWGFDPLDASDGGDTDSDGDGVSNKDEIEAGSDPLDPSDTKKPKKFVPIIADDLMIMIPLKG</sequence>
<dbReference type="InterPro" id="IPR059100">
    <property type="entry name" value="TSP3_bac"/>
</dbReference>
<feature type="chain" id="PRO_5027813630" description="SLH domain-containing protein" evidence="6">
    <location>
        <begin position="23"/>
        <end position="1710"/>
    </location>
</feature>
<gene>
    <name evidence="8" type="ORF">HELGO_WM1608</name>
</gene>
<feature type="region of interest" description="Disordered" evidence="5">
    <location>
        <begin position="1584"/>
        <end position="1693"/>
    </location>
</feature>
<dbReference type="Pfam" id="PF13385">
    <property type="entry name" value="Laminin_G_3"/>
    <property type="match status" value="2"/>
</dbReference>
<feature type="region of interest" description="Disordered" evidence="5">
    <location>
        <begin position="1555"/>
        <end position="1574"/>
    </location>
</feature>
<dbReference type="SUPFAM" id="SSF49899">
    <property type="entry name" value="Concanavalin A-like lectins/glucanases"/>
    <property type="match status" value="2"/>
</dbReference>
<dbReference type="InterPro" id="IPR013320">
    <property type="entry name" value="ConA-like_dom_sf"/>
</dbReference>
<organism evidence="8">
    <name type="scientific">uncultured Sulfurovum sp</name>
    <dbReference type="NCBI Taxonomy" id="269237"/>
    <lineage>
        <taxon>Bacteria</taxon>
        <taxon>Pseudomonadati</taxon>
        <taxon>Campylobacterota</taxon>
        <taxon>Epsilonproteobacteria</taxon>
        <taxon>Campylobacterales</taxon>
        <taxon>Sulfurovaceae</taxon>
        <taxon>Sulfurovum</taxon>
        <taxon>environmental samples</taxon>
    </lineage>
</organism>
<dbReference type="Pfam" id="PF18884">
    <property type="entry name" value="TSP3_bac"/>
    <property type="match status" value="2"/>
</dbReference>
<keyword evidence="4" id="KW-0106">Calcium</keyword>
<evidence type="ECO:0000256" key="4">
    <source>
        <dbReference type="ARBA" id="ARBA00022837"/>
    </source>
</evidence>
<dbReference type="InterPro" id="IPR001119">
    <property type="entry name" value="SLH_dom"/>
</dbReference>
<dbReference type="PROSITE" id="PS51272">
    <property type="entry name" value="SLH"/>
    <property type="match status" value="1"/>
</dbReference>
<evidence type="ECO:0000256" key="1">
    <source>
        <dbReference type="ARBA" id="ARBA00004613"/>
    </source>
</evidence>
<proteinExistence type="predicted"/>
<dbReference type="SUPFAM" id="SSF103647">
    <property type="entry name" value="TSP type-3 repeat"/>
    <property type="match status" value="1"/>
</dbReference>